<evidence type="ECO:0000256" key="5">
    <source>
        <dbReference type="HAMAP-Rule" id="MF_00327"/>
    </source>
</evidence>
<dbReference type="GO" id="GO:1990904">
    <property type="term" value="C:ribonucleoprotein complex"/>
    <property type="evidence" value="ECO:0007669"/>
    <property type="project" value="UniProtKB-KW"/>
</dbReference>
<dbReference type="GeneID" id="1477682"/>
<dbReference type="Pfam" id="PF01780">
    <property type="entry name" value="Ribosomal_L37ae"/>
    <property type="match status" value="1"/>
</dbReference>
<evidence type="ECO:0000313" key="6">
    <source>
        <dbReference type="EMBL" id="HII70464.1"/>
    </source>
</evidence>
<feature type="binding site" evidence="5">
    <location>
        <position position="41"/>
    </location>
    <ligand>
        <name>Zn(2+)</name>
        <dbReference type="ChEBI" id="CHEBI:29105"/>
    </ligand>
</feature>
<sequence>MGRTKKVGPAGRFGPRYGMRIRRRVAEIESVQRQKHECPVCHKRAVKRVGTGIWRCTKCGAEFTGGAYYPETEAQRIVRRAIRKALEEK</sequence>
<dbReference type="InterPro" id="IPR002674">
    <property type="entry name" value="Ribosomal_eL43"/>
</dbReference>
<dbReference type="EMBL" id="DUJS01000004">
    <property type="protein sequence ID" value="HII70464.1"/>
    <property type="molecule type" value="Genomic_DNA"/>
</dbReference>
<comment type="function">
    <text evidence="5">Binds to the 23S rRNA.</text>
</comment>
<dbReference type="InterPro" id="IPR011332">
    <property type="entry name" value="Ribosomal_zn-bd"/>
</dbReference>
<feature type="binding site" evidence="5">
    <location>
        <position position="59"/>
    </location>
    <ligand>
        <name>Zn(2+)</name>
        <dbReference type="ChEBI" id="CHEBI:29105"/>
    </ligand>
</feature>
<dbReference type="HAMAP" id="MF_00327">
    <property type="entry name" value="Ribosomal_eL43"/>
    <property type="match status" value="1"/>
</dbReference>
<dbReference type="Gene3D" id="2.20.25.30">
    <property type="match status" value="1"/>
</dbReference>
<dbReference type="GO" id="GO:0005840">
    <property type="term" value="C:ribosome"/>
    <property type="evidence" value="ECO:0007669"/>
    <property type="project" value="UniProtKB-KW"/>
</dbReference>
<feature type="binding site" evidence="5">
    <location>
        <position position="56"/>
    </location>
    <ligand>
        <name>Zn(2+)</name>
        <dbReference type="ChEBI" id="CHEBI:29105"/>
    </ligand>
</feature>
<keyword evidence="5" id="KW-0699">rRNA-binding</keyword>
<organism evidence="6 7">
    <name type="scientific">Methanopyrus kandleri</name>
    <dbReference type="NCBI Taxonomy" id="2320"/>
    <lineage>
        <taxon>Archaea</taxon>
        <taxon>Methanobacteriati</taxon>
        <taxon>Methanobacteriota</taxon>
        <taxon>Methanomada group</taxon>
        <taxon>Methanopyri</taxon>
        <taxon>Methanopyrales</taxon>
        <taxon>Methanopyraceae</taxon>
        <taxon>Methanopyrus</taxon>
    </lineage>
</organism>
<keyword evidence="5" id="KW-0479">Metal-binding</keyword>
<comment type="similarity">
    <text evidence="5">Belongs to the eukaryotic ribosomal protein eL43 family. Putative zinc-binding subfamily.</text>
</comment>
<dbReference type="GO" id="GO:0003735">
    <property type="term" value="F:structural constituent of ribosome"/>
    <property type="evidence" value="ECO:0007669"/>
    <property type="project" value="InterPro"/>
</dbReference>
<keyword evidence="2 5" id="KW-0694">RNA-binding</keyword>
<dbReference type="RefSeq" id="WP_011018749.1">
    <property type="nucleotide sequence ID" value="NZ_DUJS01000004.1"/>
</dbReference>
<comment type="subunit">
    <text evidence="5">Part of the 50S ribosomal subunit.</text>
</comment>
<reference evidence="6" key="1">
    <citation type="journal article" date="2020" name="bioRxiv">
        <title>A rank-normalized archaeal taxonomy based on genome phylogeny resolves widespread incomplete and uneven classifications.</title>
        <authorList>
            <person name="Rinke C."/>
            <person name="Chuvochina M."/>
            <person name="Mussig A.J."/>
            <person name="Chaumeil P.-A."/>
            <person name="Waite D.W."/>
            <person name="Whitman W.B."/>
            <person name="Parks D.H."/>
            <person name="Hugenholtz P."/>
        </authorList>
    </citation>
    <scope>NUCLEOTIDE SEQUENCE</scope>
    <source>
        <strain evidence="6">UBA8853</strain>
    </source>
</reference>
<dbReference type="GO" id="GO:0006412">
    <property type="term" value="P:translation"/>
    <property type="evidence" value="ECO:0007669"/>
    <property type="project" value="UniProtKB-UniRule"/>
</dbReference>
<proteinExistence type="inferred from homology"/>
<dbReference type="SUPFAM" id="SSF57829">
    <property type="entry name" value="Zn-binding ribosomal proteins"/>
    <property type="match status" value="1"/>
</dbReference>
<keyword evidence="3 5" id="KW-0689">Ribosomal protein</keyword>
<feature type="binding site" evidence="5">
    <location>
        <position position="38"/>
    </location>
    <ligand>
        <name>Zn(2+)</name>
        <dbReference type="ChEBI" id="CHEBI:29105"/>
    </ligand>
</feature>
<keyword evidence="5" id="KW-0862">Zinc</keyword>
<comment type="caution">
    <text evidence="6">The sequence shown here is derived from an EMBL/GenBank/DDBJ whole genome shotgun (WGS) entry which is preliminary data.</text>
</comment>
<dbReference type="Proteomes" id="UP000619545">
    <property type="component" value="Unassembled WGS sequence"/>
</dbReference>
<dbReference type="PANTHER" id="PTHR48129:SF1">
    <property type="entry name" value="LARGE RIBOSOMAL SUBUNIT PROTEIN EL43"/>
    <property type="match status" value="1"/>
</dbReference>
<dbReference type="InterPro" id="IPR050522">
    <property type="entry name" value="Ribosomal_protein_eL43"/>
</dbReference>
<dbReference type="SMR" id="A0A832T6H2"/>
<evidence type="ECO:0000313" key="7">
    <source>
        <dbReference type="Proteomes" id="UP000619545"/>
    </source>
</evidence>
<keyword evidence="4 5" id="KW-0687">Ribonucleoprotein</keyword>
<protein>
    <recommendedName>
        <fullName evidence="5">Large ribosomal subunit protein eL43</fullName>
    </recommendedName>
</protein>
<dbReference type="NCBIfam" id="TIGR00280">
    <property type="entry name" value="eL43_euk_arch"/>
    <property type="match status" value="1"/>
</dbReference>
<evidence type="ECO:0000256" key="3">
    <source>
        <dbReference type="ARBA" id="ARBA00022980"/>
    </source>
</evidence>
<dbReference type="NCBIfam" id="NF003058">
    <property type="entry name" value="PRK03976.1"/>
    <property type="match status" value="1"/>
</dbReference>
<evidence type="ECO:0000256" key="2">
    <source>
        <dbReference type="ARBA" id="ARBA00022884"/>
    </source>
</evidence>
<accession>A0A832T6H2</accession>
<evidence type="ECO:0000256" key="1">
    <source>
        <dbReference type="ARBA" id="ARBA00022771"/>
    </source>
</evidence>
<evidence type="ECO:0000256" key="4">
    <source>
        <dbReference type="ARBA" id="ARBA00023274"/>
    </source>
</evidence>
<dbReference type="OMA" id="GPRYGRK"/>
<dbReference type="PANTHER" id="PTHR48129">
    <property type="entry name" value="60S RIBOSOMAL PROTEIN L37A"/>
    <property type="match status" value="1"/>
</dbReference>
<name>A0A832T6H2_9EURY</name>
<keyword evidence="1 5" id="KW-0863">Zinc-finger</keyword>
<gene>
    <name evidence="5" type="primary">rpl37ae</name>
    <name evidence="6" type="ORF">HA336_04445</name>
</gene>
<dbReference type="AlphaFoldDB" id="A0A832T6H2"/>
<dbReference type="GO" id="GO:0008270">
    <property type="term" value="F:zinc ion binding"/>
    <property type="evidence" value="ECO:0007669"/>
    <property type="project" value="UniProtKB-UniRule"/>
</dbReference>
<comment type="cofactor">
    <cofactor evidence="5">
        <name>Zn(2+)</name>
        <dbReference type="ChEBI" id="CHEBI:29105"/>
    </cofactor>
    <text evidence="5">Binds 1 zinc ion per subunit.</text>
</comment>
<feature type="zinc finger region" description="C4-type" evidence="5">
    <location>
        <begin position="38"/>
        <end position="59"/>
    </location>
</feature>
<dbReference type="InterPro" id="IPR011331">
    <property type="entry name" value="Ribosomal_eL37/eL43"/>
</dbReference>
<dbReference type="GO" id="GO:0070180">
    <property type="term" value="F:large ribosomal subunit rRNA binding"/>
    <property type="evidence" value="ECO:0007669"/>
    <property type="project" value="UniProtKB-UniRule"/>
</dbReference>